<dbReference type="SUPFAM" id="SSF47384">
    <property type="entry name" value="Homodimeric domain of signal transducing histidine kinase"/>
    <property type="match status" value="1"/>
</dbReference>
<dbReference type="Pfam" id="PF00512">
    <property type="entry name" value="HisKA"/>
    <property type="match status" value="1"/>
</dbReference>
<name>A0ABY5DV89_9ACTN</name>
<dbReference type="InterPro" id="IPR003594">
    <property type="entry name" value="HATPase_dom"/>
</dbReference>
<comment type="subcellular location">
    <subcellularLocation>
        <location evidence="2">Cell membrane</location>
    </subcellularLocation>
</comment>
<dbReference type="InterPro" id="IPR004358">
    <property type="entry name" value="Sig_transdc_His_kin-like_C"/>
</dbReference>
<evidence type="ECO:0000256" key="5">
    <source>
        <dbReference type="ARBA" id="ARBA00022679"/>
    </source>
</evidence>
<organism evidence="9 10">
    <name type="scientific">Paraconexibacter antarcticus</name>
    <dbReference type="NCBI Taxonomy" id="2949664"/>
    <lineage>
        <taxon>Bacteria</taxon>
        <taxon>Bacillati</taxon>
        <taxon>Actinomycetota</taxon>
        <taxon>Thermoleophilia</taxon>
        <taxon>Solirubrobacterales</taxon>
        <taxon>Paraconexibacteraceae</taxon>
        <taxon>Paraconexibacter</taxon>
    </lineage>
</organism>
<dbReference type="PRINTS" id="PR00344">
    <property type="entry name" value="BCTRLSENSOR"/>
</dbReference>
<dbReference type="Gene3D" id="3.30.565.10">
    <property type="entry name" value="Histidine kinase-like ATPase, C-terminal domain"/>
    <property type="match status" value="1"/>
</dbReference>
<dbReference type="CDD" id="cd00082">
    <property type="entry name" value="HisKA"/>
    <property type="match status" value="1"/>
</dbReference>
<dbReference type="PANTHER" id="PTHR43304:SF1">
    <property type="entry name" value="PAC DOMAIN-CONTAINING PROTEIN"/>
    <property type="match status" value="1"/>
</dbReference>
<gene>
    <name evidence="9" type="ORF">NBH00_06885</name>
</gene>
<dbReference type="Pfam" id="PF02518">
    <property type="entry name" value="HATPase_c"/>
    <property type="match status" value="1"/>
</dbReference>
<evidence type="ECO:0000256" key="2">
    <source>
        <dbReference type="ARBA" id="ARBA00004236"/>
    </source>
</evidence>
<keyword evidence="4" id="KW-0597">Phosphoprotein</keyword>
<dbReference type="Proteomes" id="UP001056035">
    <property type="component" value="Chromosome"/>
</dbReference>
<keyword evidence="9" id="KW-0547">Nucleotide-binding</keyword>
<dbReference type="EMBL" id="CP098502">
    <property type="protein sequence ID" value="UTI65931.1"/>
    <property type="molecule type" value="Genomic_DNA"/>
</dbReference>
<dbReference type="InterPro" id="IPR036097">
    <property type="entry name" value="HisK_dim/P_sf"/>
</dbReference>
<evidence type="ECO:0000256" key="3">
    <source>
        <dbReference type="ARBA" id="ARBA00012438"/>
    </source>
</evidence>
<dbReference type="Gene3D" id="1.10.287.130">
    <property type="match status" value="1"/>
</dbReference>
<dbReference type="InterPro" id="IPR052162">
    <property type="entry name" value="Sensor_kinase/Photoreceptor"/>
</dbReference>
<keyword evidence="6" id="KW-0418">Kinase</keyword>
<proteinExistence type="predicted"/>
<dbReference type="PROSITE" id="PS50109">
    <property type="entry name" value="HIS_KIN"/>
    <property type="match status" value="1"/>
</dbReference>
<keyword evidence="5" id="KW-0808">Transferase</keyword>
<evidence type="ECO:0000256" key="1">
    <source>
        <dbReference type="ARBA" id="ARBA00000085"/>
    </source>
</evidence>
<dbReference type="EC" id="2.7.13.3" evidence="3"/>
<keyword evidence="10" id="KW-1185">Reference proteome</keyword>
<dbReference type="PANTHER" id="PTHR43304">
    <property type="entry name" value="PHYTOCHROME-LIKE PROTEIN CPH1"/>
    <property type="match status" value="1"/>
</dbReference>
<dbReference type="SUPFAM" id="SSF55874">
    <property type="entry name" value="ATPase domain of HSP90 chaperone/DNA topoisomerase II/histidine kinase"/>
    <property type="match status" value="1"/>
</dbReference>
<evidence type="ECO:0000259" key="8">
    <source>
        <dbReference type="PROSITE" id="PS50109"/>
    </source>
</evidence>
<keyword evidence="7" id="KW-0902">Two-component regulatory system</keyword>
<keyword evidence="9" id="KW-0067">ATP-binding</keyword>
<dbReference type="RefSeq" id="WP_254572609.1">
    <property type="nucleotide sequence ID" value="NZ_CP098502.1"/>
</dbReference>
<evidence type="ECO:0000256" key="7">
    <source>
        <dbReference type="ARBA" id="ARBA00023012"/>
    </source>
</evidence>
<protein>
    <recommendedName>
        <fullName evidence="3">histidine kinase</fullName>
        <ecNumber evidence="3">2.7.13.3</ecNumber>
    </recommendedName>
</protein>
<comment type="catalytic activity">
    <reaction evidence="1">
        <text>ATP + protein L-histidine = ADP + protein N-phospho-L-histidine.</text>
        <dbReference type="EC" id="2.7.13.3"/>
    </reaction>
</comment>
<dbReference type="InterPro" id="IPR005467">
    <property type="entry name" value="His_kinase_dom"/>
</dbReference>
<sequence length="284" mass="30894">MDQLAIDNATERDAFTRLQELIGELPPERRAEAAGALAAVRAGNRRTEEELQELVYVASHDLTEPLRMVTSYLQLLDRRAGPVLDARSKEFMFYAVDGADRMKALIDDLLRYARVGSAAVSAAPVDLDQLLVEVQRDLGPAIAEAGADVQIRGPLPVIVADRPQLGQLLQNLISNAVKFRRSERGNTVVVAVDPVPGGDGWELTVTDDGIGVQTDRTDRIWRAFQRLHAREEFDGNGIGLAICRRIAERHGGRIWVTPNPGGGSVFHVSLKDETAPDPAAPGPA</sequence>
<evidence type="ECO:0000256" key="6">
    <source>
        <dbReference type="ARBA" id="ARBA00022777"/>
    </source>
</evidence>
<dbReference type="InterPro" id="IPR003661">
    <property type="entry name" value="HisK_dim/P_dom"/>
</dbReference>
<feature type="domain" description="Histidine kinase" evidence="8">
    <location>
        <begin position="57"/>
        <end position="274"/>
    </location>
</feature>
<evidence type="ECO:0000256" key="4">
    <source>
        <dbReference type="ARBA" id="ARBA00022553"/>
    </source>
</evidence>
<dbReference type="GO" id="GO:0005524">
    <property type="term" value="F:ATP binding"/>
    <property type="evidence" value="ECO:0007669"/>
    <property type="project" value="UniProtKB-KW"/>
</dbReference>
<evidence type="ECO:0000313" key="10">
    <source>
        <dbReference type="Proteomes" id="UP001056035"/>
    </source>
</evidence>
<dbReference type="SMART" id="SM00387">
    <property type="entry name" value="HATPase_c"/>
    <property type="match status" value="1"/>
</dbReference>
<dbReference type="SMART" id="SM00388">
    <property type="entry name" value="HisKA"/>
    <property type="match status" value="1"/>
</dbReference>
<reference evidence="9 10" key="1">
    <citation type="submission" date="2022-06" db="EMBL/GenBank/DDBJ databases">
        <title>Paraconexibacter antarcticus.</title>
        <authorList>
            <person name="Kim C.S."/>
        </authorList>
    </citation>
    <scope>NUCLEOTIDE SEQUENCE [LARGE SCALE GENOMIC DNA]</scope>
    <source>
        <strain evidence="9 10">02-257</strain>
    </source>
</reference>
<accession>A0ABY5DV89</accession>
<dbReference type="InterPro" id="IPR036890">
    <property type="entry name" value="HATPase_C_sf"/>
</dbReference>
<evidence type="ECO:0000313" key="9">
    <source>
        <dbReference type="EMBL" id="UTI65931.1"/>
    </source>
</evidence>